<reference evidence="3" key="1">
    <citation type="submission" date="2022-08" db="EMBL/GenBank/DDBJ databases">
        <title>The genomic sequence of strain Paenibacillus sp. SCIV0701.</title>
        <authorList>
            <person name="Zhao H."/>
        </authorList>
    </citation>
    <scope>NUCLEOTIDE SEQUENCE</scope>
    <source>
        <strain evidence="3">SCIV0701</strain>
    </source>
</reference>
<evidence type="ECO:0000313" key="3">
    <source>
        <dbReference type="EMBL" id="MCR2802265.1"/>
    </source>
</evidence>
<evidence type="ECO:0000256" key="1">
    <source>
        <dbReference type="SAM" id="Phobius"/>
    </source>
</evidence>
<organism evidence="3 4">
    <name type="scientific">Paenibacillus soyae</name>
    <dbReference type="NCBI Taxonomy" id="2969249"/>
    <lineage>
        <taxon>Bacteria</taxon>
        <taxon>Bacillati</taxon>
        <taxon>Bacillota</taxon>
        <taxon>Bacilli</taxon>
        <taxon>Bacillales</taxon>
        <taxon>Paenibacillaceae</taxon>
        <taxon>Paenibacillus</taxon>
    </lineage>
</organism>
<name>A0A9X2S6R9_9BACL</name>
<dbReference type="InterPro" id="IPR054331">
    <property type="entry name" value="LiaF_TM"/>
</dbReference>
<evidence type="ECO:0000259" key="2">
    <source>
        <dbReference type="Pfam" id="PF22570"/>
    </source>
</evidence>
<feature type="transmembrane region" description="Helical" evidence="1">
    <location>
        <begin position="30"/>
        <end position="47"/>
    </location>
</feature>
<feature type="transmembrane region" description="Helical" evidence="1">
    <location>
        <begin position="6"/>
        <end position="23"/>
    </location>
</feature>
<feature type="transmembrane region" description="Helical" evidence="1">
    <location>
        <begin position="53"/>
        <end position="85"/>
    </location>
</feature>
<evidence type="ECO:0000313" key="4">
    <source>
        <dbReference type="Proteomes" id="UP001141950"/>
    </source>
</evidence>
<proteinExistence type="predicted"/>
<keyword evidence="1" id="KW-0472">Membrane</keyword>
<keyword evidence="1" id="KW-1133">Transmembrane helix</keyword>
<gene>
    <name evidence="3" type="ORF">NQZ67_00095</name>
</gene>
<dbReference type="Pfam" id="PF22570">
    <property type="entry name" value="LiaF-TM"/>
    <property type="match status" value="1"/>
</dbReference>
<comment type="caution">
    <text evidence="3">The sequence shown here is derived from an EMBL/GenBank/DDBJ whole genome shotgun (WGS) entry which is preliminary data.</text>
</comment>
<dbReference type="AlphaFoldDB" id="A0A9X2S6R9"/>
<protein>
    <recommendedName>
        <fullName evidence="2">LiaF transmembrane domain-containing protein</fullName>
    </recommendedName>
</protein>
<dbReference type="Proteomes" id="UP001141950">
    <property type="component" value="Unassembled WGS sequence"/>
</dbReference>
<accession>A0A9X2S6R9</accession>
<keyword evidence="1" id="KW-0812">Transmembrane</keyword>
<dbReference type="EMBL" id="JANIPJ010000001">
    <property type="protein sequence ID" value="MCR2802265.1"/>
    <property type="molecule type" value="Genomic_DNA"/>
</dbReference>
<keyword evidence="4" id="KW-1185">Reference proteome</keyword>
<dbReference type="RefSeq" id="WP_257441740.1">
    <property type="nucleotide sequence ID" value="NZ_JANIPJ010000001.1"/>
</dbReference>
<feature type="domain" description="LiaF transmembrane" evidence="2">
    <location>
        <begin position="7"/>
        <end position="94"/>
    </location>
</feature>
<sequence length="97" mass="10168">MNGKTALGVLLIVIGGLAVLNIFNINLGWIFGLLFPLILIGFGVLGWKNDKKIIGGILIAIGAIALLGKLGGIFTLLLAVGLIVFGVQMFKKGKSTY</sequence>